<keyword evidence="3" id="KW-1185">Reference proteome</keyword>
<accession>A0A9N9TPU4</accession>
<reference evidence="2" key="1">
    <citation type="submission" date="2022-01" db="EMBL/GenBank/DDBJ databases">
        <authorList>
            <person name="King R."/>
        </authorList>
    </citation>
    <scope>NUCLEOTIDE SEQUENCE</scope>
</reference>
<dbReference type="EMBL" id="OU900096">
    <property type="protein sequence ID" value="CAG9860806.1"/>
    <property type="molecule type" value="Genomic_DNA"/>
</dbReference>
<feature type="region of interest" description="Disordered" evidence="1">
    <location>
        <begin position="1"/>
        <end position="59"/>
    </location>
</feature>
<proteinExistence type="predicted"/>
<evidence type="ECO:0000256" key="1">
    <source>
        <dbReference type="SAM" id="MobiDB-lite"/>
    </source>
</evidence>
<gene>
    <name evidence="2" type="ORF">PHYEVI_LOCUS7155</name>
</gene>
<name>A0A9N9TPU4_PHYSR</name>
<feature type="compositionally biased region" description="Basic residues" evidence="1">
    <location>
        <begin position="36"/>
        <end position="49"/>
    </location>
</feature>
<feature type="compositionally biased region" description="Basic and acidic residues" evidence="1">
    <location>
        <begin position="1"/>
        <end position="16"/>
    </location>
</feature>
<dbReference type="Proteomes" id="UP001153712">
    <property type="component" value="Chromosome 3"/>
</dbReference>
<sequence length="111" mass="12762">MKVKQLEGDFKEKDQEPSSQKQISEQKSSNIDQIKKNKRGRPRKSAIHKSKNEVVKKKILKQRATRKSLKNTIQIDAAQNENLETNQQMPQNYNSNCDNSKCICNSSTVDN</sequence>
<evidence type="ECO:0000313" key="2">
    <source>
        <dbReference type="EMBL" id="CAG9860806.1"/>
    </source>
</evidence>
<evidence type="ECO:0000313" key="3">
    <source>
        <dbReference type="Proteomes" id="UP001153712"/>
    </source>
</evidence>
<protein>
    <submittedName>
        <fullName evidence="2">Uncharacterized protein</fullName>
    </submittedName>
</protein>
<feature type="compositionally biased region" description="Low complexity" evidence="1">
    <location>
        <begin position="17"/>
        <end position="29"/>
    </location>
</feature>
<organism evidence="2 3">
    <name type="scientific">Phyllotreta striolata</name>
    <name type="common">Striped flea beetle</name>
    <name type="synonym">Crioceris striolata</name>
    <dbReference type="NCBI Taxonomy" id="444603"/>
    <lineage>
        <taxon>Eukaryota</taxon>
        <taxon>Metazoa</taxon>
        <taxon>Ecdysozoa</taxon>
        <taxon>Arthropoda</taxon>
        <taxon>Hexapoda</taxon>
        <taxon>Insecta</taxon>
        <taxon>Pterygota</taxon>
        <taxon>Neoptera</taxon>
        <taxon>Endopterygota</taxon>
        <taxon>Coleoptera</taxon>
        <taxon>Polyphaga</taxon>
        <taxon>Cucujiformia</taxon>
        <taxon>Chrysomeloidea</taxon>
        <taxon>Chrysomelidae</taxon>
        <taxon>Galerucinae</taxon>
        <taxon>Alticini</taxon>
        <taxon>Phyllotreta</taxon>
    </lineage>
</organism>
<dbReference type="AlphaFoldDB" id="A0A9N9TPU4"/>